<feature type="domain" description="HTH cro/C1-type" evidence="1">
    <location>
        <begin position="32"/>
        <end position="73"/>
    </location>
</feature>
<dbReference type="InterPro" id="IPR001387">
    <property type="entry name" value="Cro/C1-type_HTH"/>
</dbReference>
<evidence type="ECO:0000313" key="2">
    <source>
        <dbReference type="EMBL" id="NKT77229.1"/>
    </source>
</evidence>
<proteinExistence type="predicted"/>
<dbReference type="AlphaFoldDB" id="A0A9Q4ZIG8"/>
<organism evidence="2 3">
    <name type="scientific">Rhodococcus hoagii</name>
    <name type="common">Corynebacterium equii</name>
    <dbReference type="NCBI Taxonomy" id="43767"/>
    <lineage>
        <taxon>Bacteria</taxon>
        <taxon>Bacillati</taxon>
        <taxon>Actinomycetota</taxon>
        <taxon>Actinomycetes</taxon>
        <taxon>Mycobacteriales</taxon>
        <taxon>Nocardiaceae</taxon>
        <taxon>Prescottella</taxon>
    </lineage>
</organism>
<dbReference type="GO" id="GO:0003677">
    <property type="term" value="F:DNA binding"/>
    <property type="evidence" value="ECO:0007669"/>
    <property type="project" value="InterPro"/>
</dbReference>
<evidence type="ECO:0000313" key="3">
    <source>
        <dbReference type="Proteomes" id="UP000603463"/>
    </source>
</evidence>
<gene>
    <name evidence="2" type="ORF">GS882_03205</name>
</gene>
<dbReference type="Gene3D" id="1.10.260.40">
    <property type="entry name" value="lambda repressor-like DNA-binding domains"/>
    <property type="match status" value="1"/>
</dbReference>
<dbReference type="Pfam" id="PF01381">
    <property type="entry name" value="HTH_3"/>
    <property type="match status" value="1"/>
</dbReference>
<dbReference type="EMBL" id="WVBC01000002">
    <property type="protein sequence ID" value="NKT77229.1"/>
    <property type="molecule type" value="Genomic_DNA"/>
</dbReference>
<dbReference type="PROSITE" id="PS50943">
    <property type="entry name" value="HTH_CROC1"/>
    <property type="match status" value="1"/>
</dbReference>
<reference evidence="2" key="1">
    <citation type="journal article" date="2020" name="Environ. Microbiol.">
        <title>The novel and transferable erm(51) gene confers Macrolides, Lincosamides, and Streptogramins B (MLSB) resistance to clonal Rhodococcus equi in the environment.</title>
        <authorList>
            <person name="Huber L."/>
            <person name="Giguere S."/>
            <person name="Slovis N.M."/>
            <person name="Alvarez-Narvaez S."/>
            <person name="Hart K.A."/>
            <person name="Greiter M."/>
            <person name="Morris E.R.A."/>
            <person name="Cohen N.D."/>
        </authorList>
    </citation>
    <scope>NUCLEOTIDE SEQUENCE</scope>
    <source>
        <strain evidence="2">Lh_116_1</strain>
    </source>
</reference>
<dbReference type="SUPFAM" id="SSF47413">
    <property type="entry name" value="lambda repressor-like DNA-binding domains"/>
    <property type="match status" value="1"/>
</dbReference>
<dbReference type="InterPro" id="IPR010982">
    <property type="entry name" value="Lambda_DNA-bd_dom_sf"/>
</dbReference>
<evidence type="ECO:0000259" key="1">
    <source>
        <dbReference type="PROSITE" id="PS50943"/>
    </source>
</evidence>
<comment type="caution">
    <text evidence="2">The sequence shown here is derived from an EMBL/GenBank/DDBJ whole genome shotgun (WGS) entry which is preliminary data.</text>
</comment>
<name>A0A9Q4ZIG8_RHOHA</name>
<dbReference type="Proteomes" id="UP000603463">
    <property type="component" value="Unassembled WGS sequence"/>
</dbReference>
<sequence>MAAYTSEQHKDAREFVEWIGKAISPDGEASDTEIAKATGTSQSNINRYRSGLTAPTIGIIRRMCEALDLPVLIGFVKAGLLSEEEAAVEIHSTPIASFSTSDLLAELQRRT</sequence>
<protein>
    <submittedName>
        <fullName evidence="2">Helix-turn-helix domain-containing protein</fullName>
    </submittedName>
</protein>
<accession>A0A9Q4ZIG8</accession>
<dbReference type="CDD" id="cd00093">
    <property type="entry name" value="HTH_XRE"/>
    <property type="match status" value="1"/>
</dbReference>